<dbReference type="KEGG" id="dci:103509085"/>
<name>A0A1S4EBN2_DIACI</name>
<evidence type="ECO:0000313" key="9">
    <source>
        <dbReference type="Proteomes" id="UP000079169"/>
    </source>
</evidence>
<dbReference type="PANTHER" id="PTHR46568:SF1">
    <property type="entry name" value="ALKYLDIHYDROXYACETONEPHOSPHATE SYNTHASE, PEROXISOMAL"/>
    <property type="match status" value="1"/>
</dbReference>
<dbReference type="STRING" id="121845.A0A1S4EBN2"/>
<keyword evidence="7" id="KW-0443">Lipid metabolism</keyword>
<dbReference type="InterPro" id="IPR025650">
    <property type="entry name" value="Alkyl-DHAP_Synthase"/>
</dbReference>
<keyword evidence="3 7" id="KW-0285">Flavoprotein</keyword>
<gene>
    <name evidence="10" type="primary">LOC103509085</name>
</gene>
<keyword evidence="9" id="KW-1185">Reference proteome</keyword>
<evidence type="ECO:0000256" key="5">
    <source>
        <dbReference type="PIRSR" id="PIRSR625650-2"/>
    </source>
</evidence>
<comment type="catalytic activity">
    <reaction evidence="7">
        <text>a long chain fatty alcohol + a 1-acylglycerone 3-phosphate = a 1-O-alkylglycerone 3-phosphate + a long-chain fatty acid + H(+)</text>
        <dbReference type="Rhea" id="RHEA:36171"/>
        <dbReference type="ChEBI" id="CHEBI:15378"/>
        <dbReference type="ChEBI" id="CHEBI:17135"/>
        <dbReference type="ChEBI" id="CHEBI:57534"/>
        <dbReference type="ChEBI" id="CHEBI:57560"/>
        <dbReference type="ChEBI" id="CHEBI:73315"/>
        <dbReference type="EC" id="2.5.1.26"/>
    </reaction>
</comment>
<evidence type="ECO:0000256" key="4">
    <source>
        <dbReference type="ARBA" id="ARBA00022827"/>
    </source>
</evidence>
<protein>
    <recommendedName>
        <fullName evidence="2 7">Alkylglycerone-phosphate synthase</fullName>
        <shortName evidence="7">Alkyl-DHAP synthase</shortName>
        <ecNumber evidence="2 7">2.5.1.26</ecNumber>
    </recommendedName>
</protein>
<dbReference type="PANTHER" id="PTHR46568">
    <property type="entry name" value="ALKYLDIHYDROXYACETONEPHOSPHATE SYNTHASE, PEROXISOMAL"/>
    <property type="match status" value="1"/>
</dbReference>
<organism evidence="9 10">
    <name type="scientific">Diaphorina citri</name>
    <name type="common">Asian citrus psyllid</name>
    <dbReference type="NCBI Taxonomy" id="121845"/>
    <lineage>
        <taxon>Eukaryota</taxon>
        <taxon>Metazoa</taxon>
        <taxon>Ecdysozoa</taxon>
        <taxon>Arthropoda</taxon>
        <taxon>Hexapoda</taxon>
        <taxon>Insecta</taxon>
        <taxon>Pterygota</taxon>
        <taxon>Neoptera</taxon>
        <taxon>Paraneoptera</taxon>
        <taxon>Hemiptera</taxon>
        <taxon>Sternorrhyncha</taxon>
        <taxon>Psylloidea</taxon>
        <taxon>Psyllidae</taxon>
        <taxon>Diaphorininae</taxon>
        <taxon>Diaphorina</taxon>
    </lineage>
</organism>
<sequence length="200" mass="23164">MVHQIIRTVVFQYRVGSHKKFQFKVSTVDYITNSQHEFYVDLRAVLKPHNMTHHPKGERCQPSSIRLVDNVQLKAGQFFRPDPGYLELLTDGLKKLYVTKILGFRDDEMCAATVLFEGDPEDVKNNEDKIYSIAKRYGGIPAGESNGRRGYMLTYIIAYIRDFACDYYFIGDSFETSVPWDKTVLLCINVKKRLTRECTE</sequence>
<comment type="similarity">
    <text evidence="7">Belongs to the FAD-binding oxidoreductase/transferase type 4 family.</text>
</comment>
<keyword evidence="4 7" id="KW-0274">FAD</keyword>
<dbReference type="Proteomes" id="UP000079169">
    <property type="component" value="Unplaced"/>
</dbReference>
<comment type="subcellular location">
    <subcellularLocation>
        <location evidence="7">Peroxisome</location>
    </subcellularLocation>
</comment>
<dbReference type="Gene3D" id="3.40.462.40">
    <property type="entry name" value="FAD-linked oxidase, cap domain/gating helix"/>
    <property type="match status" value="1"/>
</dbReference>
<comment type="cofactor">
    <cofactor evidence="7">
        <name>FAD</name>
        <dbReference type="ChEBI" id="CHEBI:57692"/>
    </cofactor>
</comment>
<dbReference type="GeneID" id="103509085"/>
<evidence type="ECO:0000313" key="10">
    <source>
        <dbReference type="RefSeq" id="XP_017299522.1"/>
    </source>
</evidence>
<dbReference type="AlphaFoldDB" id="A0A1S4EBN2"/>
<dbReference type="EC" id="2.5.1.26" evidence="2 7"/>
<keyword evidence="7" id="KW-0808">Transferase</keyword>
<dbReference type="Pfam" id="PF02913">
    <property type="entry name" value="FAD-oxidase_C"/>
    <property type="match status" value="1"/>
</dbReference>
<comment type="subunit">
    <text evidence="7">Homodimer.</text>
</comment>
<feature type="binding site" evidence="5">
    <location>
        <position position="161"/>
    </location>
    <ligand>
        <name>substrate</name>
    </ligand>
</feature>
<feature type="site" description="Important for enzyme activity" evidence="6">
    <location>
        <position position="66"/>
    </location>
</feature>
<keyword evidence="7" id="KW-0576">Peroxisome</keyword>
<evidence type="ECO:0000256" key="2">
    <source>
        <dbReference type="ARBA" id="ARBA00012385"/>
    </source>
</evidence>
<comment type="pathway">
    <text evidence="1 7">Glycerolipid metabolism; ether lipid biosynthesis.</text>
</comment>
<evidence type="ECO:0000256" key="6">
    <source>
        <dbReference type="PIRSR" id="PIRSR625650-4"/>
    </source>
</evidence>
<dbReference type="InterPro" id="IPR016164">
    <property type="entry name" value="FAD-linked_Oxase-like_C"/>
</dbReference>
<evidence type="ECO:0000256" key="3">
    <source>
        <dbReference type="ARBA" id="ARBA00022630"/>
    </source>
</evidence>
<dbReference type="GO" id="GO:0005777">
    <property type="term" value="C:peroxisome"/>
    <property type="evidence" value="ECO:0007669"/>
    <property type="project" value="UniProtKB-SubCell"/>
</dbReference>
<dbReference type="InterPro" id="IPR004113">
    <property type="entry name" value="FAD-bd_oxidored_4_C"/>
</dbReference>
<proteinExistence type="inferred from homology"/>
<evidence type="ECO:0000256" key="1">
    <source>
        <dbReference type="ARBA" id="ARBA00004670"/>
    </source>
</evidence>
<keyword evidence="7" id="KW-0444">Lipid biosynthesis</keyword>
<dbReference type="GO" id="GO:0050660">
    <property type="term" value="F:flavin adenine dinucleotide binding"/>
    <property type="evidence" value="ECO:0007669"/>
    <property type="project" value="InterPro"/>
</dbReference>
<dbReference type="SUPFAM" id="SSF55103">
    <property type="entry name" value="FAD-linked oxidases, C-terminal domain"/>
    <property type="match status" value="1"/>
</dbReference>
<feature type="domain" description="FAD-binding oxidoreductase/transferase type 4 C-terminal" evidence="8">
    <location>
        <begin position="54"/>
        <end position="198"/>
    </location>
</feature>
<accession>A0A1S4EBN2</accession>
<comment type="function">
    <text evidence="7">Catalyzes the exchange of an acyl for a long-chain alkyl group and the formation of the ether bond in the biosynthesis of ether phospholipids.</text>
</comment>
<dbReference type="GO" id="GO:0008609">
    <property type="term" value="F:alkylglycerone-phosphate synthase activity"/>
    <property type="evidence" value="ECO:0007669"/>
    <property type="project" value="UniProtKB-EC"/>
</dbReference>
<dbReference type="UniPathway" id="UPA00781"/>
<reference evidence="10" key="1">
    <citation type="submission" date="2025-08" db="UniProtKB">
        <authorList>
            <consortium name="RefSeq"/>
        </authorList>
    </citation>
    <scope>IDENTIFICATION</scope>
</reference>
<evidence type="ECO:0000259" key="8">
    <source>
        <dbReference type="Pfam" id="PF02913"/>
    </source>
</evidence>
<dbReference type="RefSeq" id="XP_017299522.1">
    <property type="nucleotide sequence ID" value="XM_017444033.1"/>
</dbReference>
<dbReference type="GO" id="GO:0008611">
    <property type="term" value="P:ether lipid biosynthetic process"/>
    <property type="evidence" value="ECO:0007669"/>
    <property type="project" value="UniProtKB-UniPathway"/>
</dbReference>
<dbReference type="PaxDb" id="121845-A0A1S4EBN2"/>
<evidence type="ECO:0000256" key="7">
    <source>
        <dbReference type="RuleBase" id="RU363113"/>
    </source>
</evidence>